<dbReference type="InterPro" id="IPR043519">
    <property type="entry name" value="NT_sf"/>
</dbReference>
<protein>
    <recommendedName>
        <fullName evidence="3">Nucleotidyltransferase</fullName>
    </recommendedName>
</protein>
<dbReference type="AlphaFoldDB" id="A0A2T3JKK7"/>
<dbReference type="Gene3D" id="3.30.460.10">
    <property type="entry name" value="Beta Polymerase, domain 2"/>
    <property type="match status" value="1"/>
</dbReference>
<evidence type="ECO:0000313" key="1">
    <source>
        <dbReference type="EMBL" id="PSU49554.1"/>
    </source>
</evidence>
<gene>
    <name evidence="1" type="ORF">C9J12_08700</name>
</gene>
<dbReference type="SUPFAM" id="SSF81301">
    <property type="entry name" value="Nucleotidyltransferase"/>
    <property type="match status" value="1"/>
</dbReference>
<evidence type="ECO:0000313" key="2">
    <source>
        <dbReference type="Proteomes" id="UP000240987"/>
    </source>
</evidence>
<dbReference type="RefSeq" id="WP_011218262.1">
    <property type="nucleotide sequence ID" value="NZ_PYMJ01000006.1"/>
</dbReference>
<accession>A0A2T3JKK7</accession>
<dbReference type="Proteomes" id="UP000240987">
    <property type="component" value="Unassembled WGS sequence"/>
</dbReference>
<keyword evidence="2" id="KW-1185">Reference proteome</keyword>
<proteinExistence type="predicted"/>
<sequence length="257" mass="29339">MATALPTLNNQTPFQPEYMPVLIDTVNQLRAALGSALHSVYLYGSVAQRKAVWGYSDLNITVVLNRNLNSSEESALNTVKWRITTYQPKVPSLDLRVGKFSDVVSIGGIFEWGFWLKHCCVCLYGDDLSTRFGCFEPSWDVAKAMNGDIKAVLSDYRQKIMTTKVVKNYLEYCQFISKKMLRSCFALVMHREKCLAHSLSDCADIFLRYYPEKNVEIERLFTLIEGTQVPKRAALFMIEQFGGWIVAEFDKIERKIG</sequence>
<dbReference type="OrthoDB" id="3422944at2"/>
<dbReference type="EMBL" id="PYMJ01000006">
    <property type="protein sequence ID" value="PSU49554.1"/>
    <property type="molecule type" value="Genomic_DNA"/>
</dbReference>
<comment type="caution">
    <text evidence="1">The sequence shown here is derived from an EMBL/GenBank/DDBJ whole genome shotgun (WGS) entry which is preliminary data.</text>
</comment>
<name>A0A2T3JKK7_9GAMM</name>
<organism evidence="1 2">
    <name type="scientific">Photobacterium frigidiphilum</name>
    <dbReference type="NCBI Taxonomy" id="264736"/>
    <lineage>
        <taxon>Bacteria</taxon>
        <taxon>Pseudomonadati</taxon>
        <taxon>Pseudomonadota</taxon>
        <taxon>Gammaproteobacteria</taxon>
        <taxon>Vibrionales</taxon>
        <taxon>Vibrionaceae</taxon>
        <taxon>Photobacterium</taxon>
    </lineage>
</organism>
<reference evidence="1 2" key="1">
    <citation type="submission" date="2018-01" db="EMBL/GenBank/DDBJ databases">
        <title>Whole genome sequencing of Histamine producing bacteria.</title>
        <authorList>
            <person name="Butler K."/>
        </authorList>
    </citation>
    <scope>NUCLEOTIDE SEQUENCE [LARGE SCALE GENOMIC DNA]</scope>
    <source>
        <strain evidence="1 2">JCM 12947</strain>
    </source>
</reference>
<evidence type="ECO:0008006" key="3">
    <source>
        <dbReference type="Google" id="ProtNLM"/>
    </source>
</evidence>